<protein>
    <submittedName>
        <fullName evidence="2">Uncharacterized protein</fullName>
    </submittedName>
</protein>
<reference evidence="2 3" key="1">
    <citation type="submission" date="2019-05" db="EMBL/GenBank/DDBJ databases">
        <title>Mikania micrantha, genome provides insights into the molecular mechanism of rapid growth.</title>
        <authorList>
            <person name="Liu B."/>
        </authorList>
    </citation>
    <scope>NUCLEOTIDE SEQUENCE [LARGE SCALE GENOMIC DNA]</scope>
    <source>
        <strain evidence="2">NLD-2019</strain>
        <tissue evidence="2">Leaf</tissue>
    </source>
</reference>
<sequence length="92" mass="9358">MKSMTADSSNATINHSGDGDGGGDSGFNTPSGGTTLSSSWVQIVRGGFKPDSDSHPPCSGSDERNPGLSDPVAVVDEPAPVPMETQPKILDT</sequence>
<feature type="region of interest" description="Disordered" evidence="1">
    <location>
        <begin position="1"/>
        <end position="92"/>
    </location>
</feature>
<evidence type="ECO:0000313" key="3">
    <source>
        <dbReference type="Proteomes" id="UP000326396"/>
    </source>
</evidence>
<gene>
    <name evidence="2" type="ORF">E3N88_40302</name>
</gene>
<evidence type="ECO:0000256" key="1">
    <source>
        <dbReference type="SAM" id="MobiDB-lite"/>
    </source>
</evidence>
<dbReference type="EMBL" id="SZYD01000019">
    <property type="protein sequence ID" value="KAD2393325.1"/>
    <property type="molecule type" value="Genomic_DNA"/>
</dbReference>
<evidence type="ECO:0000313" key="2">
    <source>
        <dbReference type="EMBL" id="KAD2393325.1"/>
    </source>
</evidence>
<dbReference type="Proteomes" id="UP000326396">
    <property type="component" value="Linkage Group LG9"/>
</dbReference>
<dbReference type="AlphaFoldDB" id="A0A5N6LMC6"/>
<feature type="compositionally biased region" description="Polar residues" evidence="1">
    <location>
        <begin position="27"/>
        <end position="41"/>
    </location>
</feature>
<name>A0A5N6LMC6_9ASTR</name>
<keyword evidence="3" id="KW-1185">Reference proteome</keyword>
<comment type="caution">
    <text evidence="2">The sequence shown here is derived from an EMBL/GenBank/DDBJ whole genome shotgun (WGS) entry which is preliminary data.</text>
</comment>
<organism evidence="2 3">
    <name type="scientific">Mikania micrantha</name>
    <name type="common">bitter vine</name>
    <dbReference type="NCBI Taxonomy" id="192012"/>
    <lineage>
        <taxon>Eukaryota</taxon>
        <taxon>Viridiplantae</taxon>
        <taxon>Streptophyta</taxon>
        <taxon>Embryophyta</taxon>
        <taxon>Tracheophyta</taxon>
        <taxon>Spermatophyta</taxon>
        <taxon>Magnoliopsida</taxon>
        <taxon>eudicotyledons</taxon>
        <taxon>Gunneridae</taxon>
        <taxon>Pentapetalae</taxon>
        <taxon>asterids</taxon>
        <taxon>campanulids</taxon>
        <taxon>Asterales</taxon>
        <taxon>Asteraceae</taxon>
        <taxon>Asteroideae</taxon>
        <taxon>Heliantheae alliance</taxon>
        <taxon>Eupatorieae</taxon>
        <taxon>Mikania</taxon>
    </lineage>
</organism>
<feature type="compositionally biased region" description="Polar residues" evidence="1">
    <location>
        <begin position="1"/>
        <end position="15"/>
    </location>
</feature>
<accession>A0A5N6LMC6</accession>
<proteinExistence type="predicted"/>